<reference evidence="1" key="1">
    <citation type="submission" date="2020-05" db="EMBL/GenBank/DDBJ databases">
        <authorList>
            <person name="Rincon C."/>
            <person name="Sanders R I."/>
            <person name="Robbins C."/>
            <person name="Chaturvedi A."/>
        </authorList>
    </citation>
    <scope>NUCLEOTIDE SEQUENCE</scope>
    <source>
        <strain evidence="1">CHB12</strain>
    </source>
</reference>
<sequence>MHFLLRTLQYIFIFYIEERTSEPSSGATIMTSVHHTIHTIYNKGTPVNSSRNGFTLIDHSRPQLQL</sequence>
<evidence type="ECO:0000313" key="2">
    <source>
        <dbReference type="Proteomes" id="UP000684084"/>
    </source>
</evidence>
<dbReference type="EMBL" id="CAGKOT010000001">
    <property type="protein sequence ID" value="CAB5290732.1"/>
    <property type="molecule type" value="Genomic_DNA"/>
</dbReference>
<dbReference type="Proteomes" id="UP000684084">
    <property type="component" value="Unassembled WGS sequence"/>
</dbReference>
<evidence type="ECO:0000313" key="1">
    <source>
        <dbReference type="EMBL" id="CAB5290732.1"/>
    </source>
</evidence>
<proteinExistence type="predicted"/>
<dbReference type="OrthoDB" id="10406910at2759"/>
<accession>A0A915YMF7</accession>
<protein>
    <submittedName>
        <fullName evidence="1">Uncharacterized protein</fullName>
    </submittedName>
</protein>
<gene>
    <name evidence="1" type="ORF">CHRIB12_LOCUS49</name>
</gene>
<comment type="caution">
    <text evidence="1">The sequence shown here is derived from an EMBL/GenBank/DDBJ whole genome shotgun (WGS) entry which is preliminary data.</text>
</comment>
<name>A0A915YMF7_9GLOM</name>
<organism evidence="1 2">
    <name type="scientific">Rhizophagus irregularis</name>
    <dbReference type="NCBI Taxonomy" id="588596"/>
    <lineage>
        <taxon>Eukaryota</taxon>
        <taxon>Fungi</taxon>
        <taxon>Fungi incertae sedis</taxon>
        <taxon>Mucoromycota</taxon>
        <taxon>Glomeromycotina</taxon>
        <taxon>Glomeromycetes</taxon>
        <taxon>Glomerales</taxon>
        <taxon>Glomeraceae</taxon>
        <taxon>Rhizophagus</taxon>
    </lineage>
</organism>
<dbReference type="AlphaFoldDB" id="A0A915YMF7"/>